<dbReference type="AlphaFoldDB" id="A0A4D4KUH1"/>
<name>A0A4D4KUH1_STRVO</name>
<dbReference type="Proteomes" id="UP000301309">
    <property type="component" value="Unassembled WGS sequence"/>
</dbReference>
<gene>
    <name evidence="1" type="ORF">SVIO_024270</name>
</gene>
<evidence type="ECO:0000313" key="1">
    <source>
        <dbReference type="EMBL" id="GDY51804.1"/>
    </source>
</evidence>
<dbReference type="RefSeq" id="WP_344597930.1">
    <property type="nucleotide sequence ID" value="NZ_BAAASO010000058.1"/>
</dbReference>
<dbReference type="EMBL" id="BJHW01000001">
    <property type="protein sequence ID" value="GDY51804.1"/>
    <property type="molecule type" value="Genomic_DNA"/>
</dbReference>
<accession>A0A4D4KUH1</accession>
<evidence type="ECO:0000313" key="2">
    <source>
        <dbReference type="Proteomes" id="UP000301309"/>
    </source>
</evidence>
<sequence>MTHGPDDRPNRPFTLVVCGSCRGESDGDEVMESLRKAVQGSSHGVLVSTGCLGKLLDCRRRHGLYAAVQPCAVDRRPSGPVARLGPIATVADAEALGAWLRKGMPDGDTLPDRLRAVPSPAGAAHLD</sequence>
<proteinExistence type="predicted"/>
<keyword evidence="2" id="KW-1185">Reference proteome</keyword>
<organism evidence="1 2">
    <name type="scientific">Streptomyces violaceusniger</name>
    <dbReference type="NCBI Taxonomy" id="68280"/>
    <lineage>
        <taxon>Bacteria</taxon>
        <taxon>Bacillati</taxon>
        <taxon>Actinomycetota</taxon>
        <taxon>Actinomycetes</taxon>
        <taxon>Kitasatosporales</taxon>
        <taxon>Streptomycetaceae</taxon>
        <taxon>Streptomyces</taxon>
        <taxon>Streptomyces violaceusniger group</taxon>
    </lineage>
</organism>
<reference evidence="1 2" key="1">
    <citation type="journal article" date="2020" name="Int. J. Syst. Evol. Microbiol.">
        <title>Reclassification of Streptomyces castelarensis and Streptomyces sporoclivatus as later heterotypic synonyms of Streptomyces antimycoticus.</title>
        <authorList>
            <person name="Komaki H."/>
            <person name="Tamura T."/>
        </authorList>
    </citation>
    <scope>NUCLEOTIDE SEQUENCE [LARGE SCALE GENOMIC DNA]</scope>
    <source>
        <strain evidence="1 2">NBRC 13459</strain>
    </source>
</reference>
<comment type="caution">
    <text evidence="1">The sequence shown here is derived from an EMBL/GenBank/DDBJ whole genome shotgun (WGS) entry which is preliminary data.</text>
</comment>
<protein>
    <submittedName>
        <fullName evidence="1">Uncharacterized protein</fullName>
    </submittedName>
</protein>